<accession>D7LFP8</accession>
<dbReference type="Proteomes" id="UP000008694">
    <property type="component" value="Unassembled WGS sequence"/>
</dbReference>
<protein>
    <submittedName>
        <fullName evidence="1">Predicted protein</fullName>
    </submittedName>
</protein>
<reference evidence="1" key="2">
    <citation type="submission" date="2010-06" db="EMBL/GenBank/DDBJ databases">
        <title>The basis of rapid genome size change in Arabidopsis.</title>
        <authorList>
            <consortium name="US DOE Joint Genome Institute (JGI-PGF)"/>
            <person name="Bakker E."/>
            <person name="Bergelson J."/>
            <person name="Cheng J.Fang."/>
            <person name="Clark R.M."/>
            <person name="Fawcett J."/>
            <person name="Gaut B."/>
            <person name="Grigoriev I."/>
            <person name="Gundlach H."/>
            <person name="Guo Y."/>
            <person name="Haberer G."/>
            <person name="Hollister J."/>
            <person name="Hu T.T."/>
            <person name="Mayer K.F.X."/>
            <person name="Nasrallah J."/>
            <person name="Nordborg M."/>
            <person name="Otillar R."/>
            <person name="Pattyn P."/>
            <person name="Schmutz J."/>
            <person name="Spannagl M."/>
            <person name="van de Peer Y."/>
            <person name="Wang X."/>
            <person name="Weigel D."/>
            <person name="Yang L."/>
        </authorList>
    </citation>
    <scope>NUCLEOTIDE SEQUENCE</scope>
</reference>
<gene>
    <name evidence="1" type="ORF">ARALYDRAFT_902376</name>
</gene>
<name>D7LFP8_ARALL</name>
<dbReference type="Gramene" id="scaffold_401877.1">
    <property type="protein sequence ID" value="scaffold_401877.1"/>
    <property type="gene ID" value="scaffold_401877.1"/>
</dbReference>
<reference evidence="1" key="1">
    <citation type="submission" date="2009-11" db="EMBL/GenBank/DDBJ databases">
        <authorList>
            <consortium name="US DOE Joint Genome Institute (JGI-PGF)"/>
            <person name="Ottilar R."/>
            <person name="Schmutz J."/>
            <person name="Salamov A."/>
            <person name="Cheng J.F."/>
            <person name="Lucas S."/>
            <person name="Pitluck S."/>
            <person name="Gundlach H."/>
            <person name="Guo Y."/>
            <person name="Haberer G."/>
            <person name="Nasrallah J."/>
            <person name="Mayer K.F.X."/>
            <person name="van de Peer Y."/>
            <person name="Weigel D."/>
            <person name="Grigoriev I.V."/>
        </authorList>
    </citation>
    <scope>NUCLEOTIDE SEQUENCE</scope>
</reference>
<dbReference type="AlphaFoldDB" id="D7LFP8"/>
<keyword evidence="2" id="KW-1185">Reference proteome</keyword>
<sequence length="56" mass="6566">MLKTFSTPADFAVVLSENLRRRSEGFWTRRDLASNRWIAATTLLRKQTEMSNQNHL</sequence>
<proteinExistence type="predicted"/>
<dbReference type="HOGENOM" id="CLU_3016949_0_0_1"/>
<dbReference type="EMBL" id="GL348716">
    <property type="protein sequence ID" value="EFH57521.1"/>
    <property type="molecule type" value="Genomic_DNA"/>
</dbReference>
<evidence type="ECO:0000313" key="2">
    <source>
        <dbReference type="Proteomes" id="UP000008694"/>
    </source>
</evidence>
<organism evidence="2">
    <name type="scientific">Arabidopsis lyrata subsp. lyrata</name>
    <name type="common">Lyre-leaved rock-cress</name>
    <dbReference type="NCBI Taxonomy" id="81972"/>
    <lineage>
        <taxon>Eukaryota</taxon>
        <taxon>Viridiplantae</taxon>
        <taxon>Streptophyta</taxon>
        <taxon>Embryophyta</taxon>
        <taxon>Tracheophyta</taxon>
        <taxon>Spermatophyta</taxon>
        <taxon>Magnoliopsida</taxon>
        <taxon>eudicotyledons</taxon>
        <taxon>Gunneridae</taxon>
        <taxon>Pentapetalae</taxon>
        <taxon>rosids</taxon>
        <taxon>malvids</taxon>
        <taxon>Brassicales</taxon>
        <taxon>Brassicaceae</taxon>
        <taxon>Camelineae</taxon>
        <taxon>Arabidopsis</taxon>
    </lineage>
</organism>
<evidence type="ECO:0000313" key="1">
    <source>
        <dbReference type="EMBL" id="EFH57521.1"/>
    </source>
</evidence>